<feature type="compositionally biased region" description="Low complexity" evidence="4">
    <location>
        <begin position="261"/>
        <end position="273"/>
    </location>
</feature>
<dbReference type="PANTHER" id="PTHR10129">
    <property type="entry name" value="TRANSCRIPTION FACTOR MAF"/>
    <property type="match status" value="1"/>
</dbReference>
<feature type="compositionally biased region" description="Basic residues" evidence="4">
    <location>
        <begin position="194"/>
        <end position="205"/>
    </location>
</feature>
<feature type="compositionally biased region" description="Low complexity" evidence="4">
    <location>
        <begin position="40"/>
        <end position="56"/>
    </location>
</feature>
<feature type="compositionally biased region" description="Basic residues" evidence="4">
    <location>
        <begin position="231"/>
        <end position="242"/>
    </location>
</feature>
<dbReference type="InterPro" id="IPR004826">
    <property type="entry name" value="bZIP_Maf"/>
</dbReference>
<feature type="region of interest" description="Disordered" evidence="4">
    <location>
        <begin position="184"/>
        <end position="277"/>
    </location>
</feature>
<dbReference type="OrthoDB" id="5974330at2759"/>
<feature type="region of interest" description="Disordered" evidence="4">
    <location>
        <begin position="1"/>
        <end position="63"/>
    </location>
</feature>
<evidence type="ECO:0000256" key="4">
    <source>
        <dbReference type="SAM" id="MobiDB-lite"/>
    </source>
</evidence>
<dbReference type="GO" id="GO:0005634">
    <property type="term" value="C:nucleus"/>
    <property type="evidence" value="ECO:0007669"/>
    <property type="project" value="TreeGrafter"/>
</dbReference>
<organism evidence="6">
    <name type="scientific">Lepeophtheirus salmonis</name>
    <name type="common">Salmon louse</name>
    <name type="synonym">Caligus salmonis</name>
    <dbReference type="NCBI Taxonomy" id="72036"/>
    <lineage>
        <taxon>Eukaryota</taxon>
        <taxon>Metazoa</taxon>
        <taxon>Ecdysozoa</taxon>
        <taxon>Arthropoda</taxon>
        <taxon>Crustacea</taxon>
        <taxon>Multicrustacea</taxon>
        <taxon>Hexanauplia</taxon>
        <taxon>Copepoda</taxon>
        <taxon>Siphonostomatoida</taxon>
        <taxon>Caligidae</taxon>
        <taxon>Lepeophtheirus</taxon>
    </lineage>
</organism>
<evidence type="ECO:0000256" key="2">
    <source>
        <dbReference type="ARBA" id="ARBA00023125"/>
    </source>
</evidence>
<keyword evidence="3" id="KW-0804">Transcription</keyword>
<feature type="compositionally biased region" description="Basic and acidic residues" evidence="4">
    <location>
        <begin position="12"/>
        <end position="25"/>
    </location>
</feature>
<dbReference type="GO" id="GO:0000978">
    <property type="term" value="F:RNA polymerase II cis-regulatory region sequence-specific DNA binding"/>
    <property type="evidence" value="ECO:0007669"/>
    <property type="project" value="TreeGrafter"/>
</dbReference>
<feature type="compositionally biased region" description="Gly residues" evidence="4">
    <location>
        <begin position="86"/>
        <end position="99"/>
    </location>
</feature>
<dbReference type="Pfam" id="PF03131">
    <property type="entry name" value="bZIP_Maf"/>
    <property type="match status" value="1"/>
</dbReference>
<feature type="domain" description="Basic leucine zipper" evidence="5">
    <location>
        <begin position="279"/>
        <end position="336"/>
    </location>
</feature>
<name>A0A0K2U541_LEPSM</name>
<proteinExistence type="predicted"/>
<evidence type="ECO:0000256" key="1">
    <source>
        <dbReference type="ARBA" id="ARBA00023015"/>
    </source>
</evidence>
<accession>A0A0K2U541</accession>
<dbReference type="InterPro" id="IPR008917">
    <property type="entry name" value="TF_DNA-bd_sf"/>
</dbReference>
<dbReference type="Gene3D" id="1.20.5.170">
    <property type="match status" value="1"/>
</dbReference>
<keyword evidence="1" id="KW-0805">Transcription regulation</keyword>
<evidence type="ECO:0000256" key="3">
    <source>
        <dbReference type="ARBA" id="ARBA00023163"/>
    </source>
</evidence>
<feature type="region of interest" description="Disordered" evidence="4">
    <location>
        <begin position="86"/>
        <end position="112"/>
    </location>
</feature>
<keyword evidence="2" id="KW-0238">DNA-binding</keyword>
<dbReference type="InterPro" id="IPR024874">
    <property type="entry name" value="Transcription_factor_Maf_fam"/>
</dbReference>
<evidence type="ECO:0000313" key="6">
    <source>
        <dbReference type="EMBL" id="CDW32831.1"/>
    </source>
</evidence>
<feature type="compositionally biased region" description="Low complexity" evidence="4">
    <location>
        <begin position="217"/>
        <end position="227"/>
    </location>
</feature>
<dbReference type="EMBL" id="HACA01015470">
    <property type="protein sequence ID" value="CDW32831.1"/>
    <property type="molecule type" value="Transcribed_RNA"/>
</dbReference>
<dbReference type="AlphaFoldDB" id="A0A0K2U541"/>
<evidence type="ECO:0000259" key="5">
    <source>
        <dbReference type="Pfam" id="PF03131"/>
    </source>
</evidence>
<protein>
    <submittedName>
        <fullName evidence="6">Transcription factor MafKlike [Takifugu rubripes]</fullName>
    </submittedName>
</protein>
<dbReference type="GO" id="GO:0000981">
    <property type="term" value="F:DNA-binding transcription factor activity, RNA polymerase II-specific"/>
    <property type="evidence" value="ECO:0007669"/>
    <property type="project" value="TreeGrafter"/>
</dbReference>
<sequence length="350" mass="38687">MPGDESSPVDSVHVDRSNMHFRPNDDPGEESTDLQHPIGSINPSNTTANTSNNPNPGEEEDSSPTAIRLGRFKAYHYATHAHSGGSGFGDPLGGDGPYGGEHVHHHERRYRTPSGEGEIDYIRGQYSPPPPSAGDWNTSGNMVSNQIPYLEVASQHSPRGVTGGLMVSWSEQQQKFNPGSHMRAWSEHDLNPHSHPHVPHSHHHIGNSPGVIPSVNSTTTAITPPASSEHRRSRHHHHHHPHLPPDSSSNNLHSSDHNNPHHSGGSTTTSTSSLNESIPDDTLAVLSVKELNKRVQNLAREDVVALKQRRRTLKNRGYAMNCRLRRQQHKETLEVQVIYLICIFLKTIHL</sequence>
<dbReference type="SUPFAM" id="SSF47454">
    <property type="entry name" value="A DNA-binding domain in eukaryotic transcription factors"/>
    <property type="match status" value="1"/>
</dbReference>
<reference evidence="6" key="1">
    <citation type="submission" date="2014-05" db="EMBL/GenBank/DDBJ databases">
        <authorList>
            <person name="Chronopoulou M."/>
        </authorList>
    </citation>
    <scope>NUCLEOTIDE SEQUENCE</scope>
    <source>
        <tissue evidence="6">Whole organism</tissue>
    </source>
</reference>
<dbReference type="PANTHER" id="PTHR10129:SF48">
    <property type="entry name" value="MAF-S, ISOFORM B"/>
    <property type="match status" value="1"/>
</dbReference>